<dbReference type="Gene3D" id="1.10.10.1070">
    <property type="entry name" value="Zinc finger, BED domain-containing"/>
    <property type="match status" value="1"/>
</dbReference>
<evidence type="ECO:0000256" key="7">
    <source>
        <dbReference type="ARBA" id="ARBA00023242"/>
    </source>
</evidence>
<dbReference type="SUPFAM" id="SSF53098">
    <property type="entry name" value="Ribonuclease H-like"/>
    <property type="match status" value="1"/>
</dbReference>
<dbReference type="GO" id="GO:0008270">
    <property type="term" value="F:zinc ion binding"/>
    <property type="evidence" value="ECO:0007669"/>
    <property type="project" value="UniProtKB-KW"/>
</dbReference>
<accession>A0AAW0MT21</accession>
<evidence type="ECO:0000256" key="9">
    <source>
        <dbReference type="SAM" id="MobiDB-lite"/>
    </source>
</evidence>
<keyword evidence="4" id="KW-0862">Zinc</keyword>
<sequence>MVQVLVHIHSESFGQFYVCSSSVCRPTASASAFTQNLLEPEERKDKEEHRMISPEVTSDVQISCLSPGPALKQEIPETPQIKEEPEEQSIKQEEEQLALCVPDYKAVGVKTEESSLLQQNHTEPKEEQTQGEDISTEPHFHSETEGDTEHSSDTDNDEDWRAPLSCSDQVQTRGSSRAPQNSALSSQNKSAPETQRDAGDNGHMSAAASTTEDKKYQCNVCNKTFGCKRGCVPCLDVELMQSSVSSVLTPESAGTVEREDRGRAQNELYQRCPISCVSPGPDLKQEISETPQIKEEPEEQSIKQEEEQLTLCVPDYKAVGVKTDESSLLQQNHTELKEEQTQGEDISTEPHFHSETEGDTEHSSDTDNDEDWRAPLSCSDQVQTRGSSTAPQNSALSSQNKSAPETQRDAGDNGHMSAAASTTEDKKYQCNVCNKTFGCKRESERCPDEGLMQSSVSSVLTPESAGTCGEKGQRKSVQISCVSPGPALKQEIPETPQIKEEPEEQSIKQEEEQLTFGKKRSMAWDHFDLLPSNKVRCMLCTQVLSYTNNTSSMLRHLRARHSTDQSQQSTTGPCNSCQYPDISKKQLLDEAIVDMIIKDGQPFSMVEGEGFTNLMEILDPLYKVPCRKTVKTMVEERYQQNKKKAEEDLKKASAVSLTADMWTSRNMDAYLGVTCHYLSDDLDLSTVLLGVQYFPMTHTAAHIAEAASQ</sequence>
<comment type="caution">
    <text evidence="11">The sequence shown here is derived from an EMBL/GenBank/DDBJ whole genome shotgun (WGS) entry which is preliminary data.</text>
</comment>
<keyword evidence="12" id="KW-1185">Reference proteome</keyword>
<dbReference type="SMART" id="SM00614">
    <property type="entry name" value="ZnF_BED"/>
    <property type="match status" value="1"/>
</dbReference>
<keyword evidence="2" id="KW-0479">Metal-binding</keyword>
<evidence type="ECO:0000256" key="2">
    <source>
        <dbReference type="ARBA" id="ARBA00022723"/>
    </source>
</evidence>
<evidence type="ECO:0000256" key="3">
    <source>
        <dbReference type="ARBA" id="ARBA00022771"/>
    </source>
</evidence>
<dbReference type="AlphaFoldDB" id="A0AAW0MT21"/>
<feature type="compositionally biased region" description="Basic and acidic residues" evidence="9">
    <location>
        <begin position="283"/>
        <end position="306"/>
    </location>
</feature>
<keyword evidence="5" id="KW-0805">Transcription regulation</keyword>
<dbReference type="InterPro" id="IPR052035">
    <property type="entry name" value="ZnF_BED_domain_contain"/>
</dbReference>
<feature type="region of interest" description="Disordered" evidence="9">
    <location>
        <begin position="111"/>
        <end position="213"/>
    </location>
</feature>
<dbReference type="PANTHER" id="PTHR46481:SF10">
    <property type="entry name" value="ZINC FINGER BED DOMAIN-CONTAINING PROTEIN 39"/>
    <property type="match status" value="1"/>
</dbReference>
<evidence type="ECO:0000256" key="6">
    <source>
        <dbReference type="ARBA" id="ARBA00023163"/>
    </source>
</evidence>
<dbReference type="EMBL" id="JBBPFD010000021">
    <property type="protein sequence ID" value="KAK7882297.1"/>
    <property type="molecule type" value="Genomic_DNA"/>
</dbReference>
<dbReference type="InterPro" id="IPR036236">
    <property type="entry name" value="Znf_C2H2_sf"/>
</dbReference>
<feature type="region of interest" description="Disordered" evidence="9">
    <location>
        <begin position="66"/>
        <end position="94"/>
    </location>
</feature>
<evidence type="ECO:0000313" key="12">
    <source>
        <dbReference type="Proteomes" id="UP001460270"/>
    </source>
</evidence>
<dbReference type="InterPro" id="IPR012337">
    <property type="entry name" value="RNaseH-like_sf"/>
</dbReference>
<dbReference type="Proteomes" id="UP001460270">
    <property type="component" value="Unassembled WGS sequence"/>
</dbReference>
<dbReference type="InterPro" id="IPR003656">
    <property type="entry name" value="Znf_BED"/>
</dbReference>
<name>A0AAW0MT21_9GOBI</name>
<proteinExistence type="predicted"/>
<keyword evidence="6" id="KW-0804">Transcription</keyword>
<feature type="compositionally biased region" description="Basic and acidic residues" evidence="9">
    <location>
        <begin position="348"/>
        <end position="365"/>
    </location>
</feature>
<dbReference type="GO" id="GO:0003677">
    <property type="term" value="F:DNA binding"/>
    <property type="evidence" value="ECO:0007669"/>
    <property type="project" value="InterPro"/>
</dbReference>
<gene>
    <name evidence="11" type="ORF">WMY93_028471</name>
</gene>
<comment type="subcellular location">
    <subcellularLocation>
        <location evidence="1">Nucleus</location>
    </subcellularLocation>
</comment>
<feature type="compositionally biased region" description="Polar residues" evidence="9">
    <location>
        <begin position="166"/>
        <end position="193"/>
    </location>
</feature>
<feature type="region of interest" description="Disordered" evidence="9">
    <location>
        <begin position="323"/>
        <end position="425"/>
    </location>
</feature>
<reference evidence="12" key="1">
    <citation type="submission" date="2024-04" db="EMBL/GenBank/DDBJ databases">
        <title>Salinicola lusitanus LLJ914,a marine bacterium isolated from the Okinawa Trough.</title>
        <authorList>
            <person name="Li J."/>
        </authorList>
    </citation>
    <scope>NUCLEOTIDE SEQUENCE [LARGE SCALE GENOMIC DNA]</scope>
</reference>
<feature type="compositionally biased region" description="Basic and acidic residues" evidence="9">
    <location>
        <begin position="80"/>
        <end position="94"/>
    </location>
</feature>
<evidence type="ECO:0000259" key="10">
    <source>
        <dbReference type="PROSITE" id="PS50808"/>
    </source>
</evidence>
<dbReference type="GO" id="GO:0005634">
    <property type="term" value="C:nucleus"/>
    <property type="evidence" value="ECO:0007669"/>
    <property type="project" value="UniProtKB-SubCell"/>
</dbReference>
<keyword evidence="7" id="KW-0539">Nucleus</keyword>
<dbReference type="PANTHER" id="PTHR46481">
    <property type="entry name" value="ZINC FINGER BED DOMAIN-CONTAINING PROTEIN 4"/>
    <property type="match status" value="1"/>
</dbReference>
<evidence type="ECO:0000313" key="11">
    <source>
        <dbReference type="EMBL" id="KAK7882297.1"/>
    </source>
</evidence>
<dbReference type="GO" id="GO:0009791">
    <property type="term" value="P:post-embryonic development"/>
    <property type="evidence" value="ECO:0007669"/>
    <property type="project" value="UniProtKB-ARBA"/>
</dbReference>
<keyword evidence="3 8" id="KW-0863">Zinc-finger</keyword>
<dbReference type="SUPFAM" id="SSF57667">
    <property type="entry name" value="beta-beta-alpha zinc fingers"/>
    <property type="match status" value="1"/>
</dbReference>
<dbReference type="SUPFAM" id="SSF140996">
    <property type="entry name" value="Hermes dimerisation domain"/>
    <property type="match status" value="1"/>
</dbReference>
<evidence type="ECO:0000256" key="8">
    <source>
        <dbReference type="PROSITE-ProRule" id="PRU00027"/>
    </source>
</evidence>
<feature type="domain" description="BED-type" evidence="10">
    <location>
        <begin position="518"/>
        <end position="568"/>
    </location>
</feature>
<evidence type="ECO:0000256" key="4">
    <source>
        <dbReference type="ARBA" id="ARBA00022833"/>
    </source>
</evidence>
<feature type="compositionally biased region" description="Polar residues" evidence="9">
    <location>
        <begin position="378"/>
        <end position="405"/>
    </location>
</feature>
<feature type="region of interest" description="Disordered" evidence="9">
    <location>
        <begin position="280"/>
        <end position="308"/>
    </location>
</feature>
<protein>
    <recommendedName>
        <fullName evidence="10">BED-type domain-containing protein</fullName>
    </recommendedName>
</protein>
<feature type="compositionally biased region" description="Basic and acidic residues" evidence="9">
    <location>
        <begin position="136"/>
        <end position="153"/>
    </location>
</feature>
<dbReference type="Pfam" id="PF02892">
    <property type="entry name" value="zf-BED"/>
    <property type="match status" value="1"/>
</dbReference>
<evidence type="ECO:0000256" key="5">
    <source>
        <dbReference type="ARBA" id="ARBA00023015"/>
    </source>
</evidence>
<evidence type="ECO:0000256" key="1">
    <source>
        <dbReference type="ARBA" id="ARBA00004123"/>
    </source>
</evidence>
<dbReference type="PROSITE" id="PS50808">
    <property type="entry name" value="ZF_BED"/>
    <property type="match status" value="1"/>
</dbReference>
<organism evidence="11 12">
    <name type="scientific">Mugilogobius chulae</name>
    <name type="common">yellowstripe goby</name>
    <dbReference type="NCBI Taxonomy" id="88201"/>
    <lineage>
        <taxon>Eukaryota</taxon>
        <taxon>Metazoa</taxon>
        <taxon>Chordata</taxon>
        <taxon>Craniata</taxon>
        <taxon>Vertebrata</taxon>
        <taxon>Euteleostomi</taxon>
        <taxon>Actinopterygii</taxon>
        <taxon>Neopterygii</taxon>
        <taxon>Teleostei</taxon>
        <taxon>Neoteleostei</taxon>
        <taxon>Acanthomorphata</taxon>
        <taxon>Gobiaria</taxon>
        <taxon>Gobiiformes</taxon>
        <taxon>Gobioidei</taxon>
        <taxon>Gobiidae</taxon>
        <taxon>Gobionellinae</taxon>
        <taxon>Mugilogobius</taxon>
    </lineage>
</organism>